<keyword evidence="4" id="KW-1185">Reference proteome</keyword>
<reference evidence="3" key="1">
    <citation type="submission" date="2021-02" db="EMBL/GenBank/DDBJ databases">
        <authorList>
            <person name="Dougan E. K."/>
            <person name="Rhodes N."/>
            <person name="Thang M."/>
            <person name="Chan C."/>
        </authorList>
    </citation>
    <scope>NUCLEOTIDE SEQUENCE</scope>
</reference>
<dbReference type="OrthoDB" id="6572480at2759"/>
<accession>A0A813G8I6</accession>
<dbReference type="EMBL" id="CAJNNV010027731">
    <property type="protein sequence ID" value="CAE8621391.1"/>
    <property type="molecule type" value="Genomic_DNA"/>
</dbReference>
<dbReference type="Gene3D" id="1.10.238.10">
    <property type="entry name" value="EF-hand"/>
    <property type="match status" value="1"/>
</dbReference>
<dbReference type="PROSITE" id="PS50222">
    <property type="entry name" value="EF_HAND_2"/>
    <property type="match status" value="2"/>
</dbReference>
<sequence length="868" mass="97327">MQGIDAGGKDNPIEWRPSRLKYTSMDAHMRGNLIEAQRPFVLHFQGIPCDKILIFKSGFAEDRTQSLHSGLDAASMKVIVRPVWSKETLAIPVVSAEECTVAELTEAVSEQLQVPRRAQLLSRGTRRLELEERDEQTGEFLRHRRLAEFLLEPEEEVEVHLVDFSSLRPPGASSEAPVCNIPKTEERGITILQISLVFEFVKLCSSSSGWTVAWKDSNPMSPFHGQPMHIDSFNLYQEWIMKPSTSEDRCSFVELMASQRELQLPSWFASHWWGEPIKKFVHCLEEHIRVRGLSLDLAYWVCAYCNNQHSITGEMNTNPRASSFFKAMHSCDGLLLVVDEASVALTRVWCAFELATVLLGHVKSKSQGRRFLLDIASAQPWTEVTKKHGFRSEETHDAVLITDGMSMAERQEECFRAGSGHVRQAMRESKFPIEIIEKAMEIDIEAAQASMQADRNRILNCIAGSNFSNFDADPPAHHHSYERCNHHIRSMFAQAAFSVAAMHDDPGYFHRIVKALSDNPEEKCLSLTCATSKVLSDEHVPGLMACMNPGLKILDVNLHSCRAVTCQGLGQLMQSLPKSLRTLVLTLVNLLSVNQASASALAESMPQNLQVLKLKFDFCPLLTSKSLGQIARRLPSSLRKLWFSAARCKLVDDSAIHQLAENLPERLEVLKLNFRTCIITDVAASHLLRNLPRLQLLHDFQFDIRATCVSSDMVQRLRSTSLAPCPKKMEMGLDLDFAAQSSKIAGASALRHTFACWSAILSPSFTECVRHSNEDCESDDQGADLEFTSDLLAESLRNKISESISDVSAAFRKWDTNNDGQLSIEELTHLVRALGIPTKHIGALFQEIDTSGDGFICYEELISWLFRS</sequence>
<dbReference type="InterPro" id="IPR018247">
    <property type="entry name" value="EF_Hand_1_Ca_BS"/>
</dbReference>
<protein>
    <recommendedName>
        <fullName evidence="2">EF-hand domain-containing protein</fullName>
    </recommendedName>
</protein>
<evidence type="ECO:0000256" key="1">
    <source>
        <dbReference type="ARBA" id="ARBA00022837"/>
    </source>
</evidence>
<dbReference type="Pfam" id="PF13499">
    <property type="entry name" value="EF-hand_7"/>
    <property type="match status" value="1"/>
</dbReference>
<dbReference type="InterPro" id="IPR032675">
    <property type="entry name" value="LRR_dom_sf"/>
</dbReference>
<gene>
    <name evidence="3" type="ORF">PGLA1383_LOCUS38911</name>
</gene>
<dbReference type="SMART" id="SM00054">
    <property type="entry name" value="EFh"/>
    <property type="match status" value="2"/>
</dbReference>
<dbReference type="Gene3D" id="3.80.10.10">
    <property type="entry name" value="Ribonuclease Inhibitor"/>
    <property type="match status" value="1"/>
</dbReference>
<dbReference type="CDD" id="cd00051">
    <property type="entry name" value="EFh"/>
    <property type="match status" value="1"/>
</dbReference>
<dbReference type="Proteomes" id="UP000654075">
    <property type="component" value="Unassembled WGS sequence"/>
</dbReference>
<evidence type="ECO:0000313" key="4">
    <source>
        <dbReference type="Proteomes" id="UP000654075"/>
    </source>
</evidence>
<dbReference type="SUPFAM" id="SSF47473">
    <property type="entry name" value="EF-hand"/>
    <property type="match status" value="1"/>
</dbReference>
<organism evidence="3 4">
    <name type="scientific">Polarella glacialis</name>
    <name type="common">Dinoflagellate</name>
    <dbReference type="NCBI Taxonomy" id="89957"/>
    <lineage>
        <taxon>Eukaryota</taxon>
        <taxon>Sar</taxon>
        <taxon>Alveolata</taxon>
        <taxon>Dinophyceae</taxon>
        <taxon>Suessiales</taxon>
        <taxon>Suessiaceae</taxon>
        <taxon>Polarella</taxon>
    </lineage>
</organism>
<dbReference type="InterPro" id="IPR011992">
    <property type="entry name" value="EF-hand-dom_pair"/>
</dbReference>
<proteinExistence type="predicted"/>
<evidence type="ECO:0000313" key="3">
    <source>
        <dbReference type="EMBL" id="CAE8621391.1"/>
    </source>
</evidence>
<feature type="domain" description="EF-hand" evidence="2">
    <location>
        <begin position="802"/>
        <end position="837"/>
    </location>
</feature>
<dbReference type="GO" id="GO:0005509">
    <property type="term" value="F:calcium ion binding"/>
    <property type="evidence" value="ECO:0007669"/>
    <property type="project" value="InterPro"/>
</dbReference>
<dbReference type="InterPro" id="IPR002048">
    <property type="entry name" value="EF_hand_dom"/>
</dbReference>
<keyword evidence="1" id="KW-0106">Calcium</keyword>
<dbReference type="PROSITE" id="PS00018">
    <property type="entry name" value="EF_HAND_1"/>
    <property type="match status" value="2"/>
</dbReference>
<dbReference type="AlphaFoldDB" id="A0A813G8I6"/>
<comment type="caution">
    <text evidence="3">The sequence shown here is derived from an EMBL/GenBank/DDBJ whole genome shotgun (WGS) entry which is preliminary data.</text>
</comment>
<dbReference type="SUPFAM" id="SSF52047">
    <property type="entry name" value="RNI-like"/>
    <property type="match status" value="1"/>
</dbReference>
<name>A0A813G8I6_POLGL</name>
<feature type="domain" description="EF-hand" evidence="2">
    <location>
        <begin position="839"/>
        <end position="868"/>
    </location>
</feature>
<evidence type="ECO:0000259" key="2">
    <source>
        <dbReference type="PROSITE" id="PS50222"/>
    </source>
</evidence>